<feature type="domain" description="Aminoglycoside phosphotransferase" evidence="5">
    <location>
        <begin position="149"/>
        <end position="194"/>
    </location>
</feature>
<name>A0A1V0SB89_9VIRU</name>
<reference evidence="7" key="1">
    <citation type="journal article" date="2017" name="Science">
        <title>Giant viruses with an expanded complement of translation system components.</title>
        <authorList>
            <person name="Schulz F."/>
            <person name="Yutin N."/>
            <person name="Ivanova N.N."/>
            <person name="Ortega D.R."/>
            <person name="Lee T.K."/>
            <person name="Vierheilig J."/>
            <person name="Daims H."/>
            <person name="Horn M."/>
            <person name="Wagner M."/>
            <person name="Jensen G.J."/>
            <person name="Kyrpides N.C."/>
            <person name="Koonin E.V."/>
            <person name="Woyke T."/>
        </authorList>
    </citation>
    <scope>NUCLEOTIDE SEQUENCE</scope>
    <source>
        <strain evidence="7">CTV1</strain>
    </source>
</reference>
<dbReference type="Pfam" id="PF01636">
    <property type="entry name" value="APH"/>
    <property type="match status" value="1"/>
</dbReference>
<feature type="domain" description="MobA-like NTP transferase" evidence="6">
    <location>
        <begin position="300"/>
        <end position="425"/>
    </location>
</feature>
<comment type="catalytic activity">
    <reaction evidence="4">
        <text>N-acetyl-alpha-D-glucosamine 1-phosphate + UTP + H(+) = UDP-N-acetyl-alpha-D-glucosamine + diphosphate</text>
        <dbReference type="Rhea" id="RHEA:13509"/>
        <dbReference type="ChEBI" id="CHEBI:15378"/>
        <dbReference type="ChEBI" id="CHEBI:33019"/>
        <dbReference type="ChEBI" id="CHEBI:46398"/>
        <dbReference type="ChEBI" id="CHEBI:57705"/>
        <dbReference type="ChEBI" id="CHEBI:57776"/>
        <dbReference type="EC" id="2.7.7.23"/>
    </reaction>
</comment>
<dbReference type="InterPro" id="IPR029044">
    <property type="entry name" value="Nucleotide-diphossugar_trans"/>
</dbReference>
<dbReference type="InterPro" id="IPR002575">
    <property type="entry name" value="Aminoglycoside_PTrfase"/>
</dbReference>
<gene>
    <name evidence="7" type="ORF">Catovirus_1_1022</name>
</gene>
<dbReference type="SUPFAM" id="SSF53448">
    <property type="entry name" value="Nucleotide-diphospho-sugar transferases"/>
    <property type="match status" value="1"/>
</dbReference>
<evidence type="ECO:0000256" key="4">
    <source>
        <dbReference type="ARBA" id="ARBA00048493"/>
    </source>
</evidence>
<dbReference type="EC" id="2.7.7.23" evidence="1"/>
<sequence>MINYDRLSTKKVTRVQHKYNSYININFENTEEKSIFVSVHNLLLNNNINIPDILEQTDMSIKMSDLGDDTIYNLHCNGEYTKLTMAYKKTIEELIKLQNIKCENIPSNENIFNIIKNILKKAVDYNFVSKEDSEKYLLKMFEICNKVNNFPKSTIHRDYQSKNIMLFDKNIYIIDYQDLCIGPSVYDIVSLLYDTNICLSEVKINEYLELYWTLTDKSKYESKEYFMKNVYYCAIARLHKSLVWRLDKYYNNGTYGQDIIKNKCLMNQVLKNISKIEDVEFIKDIYNNICSVVVEKVAPIVLAAGKGTRMGIKDYPKPLVKLFDKPILCHIIDNLQHYKDIYVVVGYKKELVMEELKLYENISFVKQEDQLGTGHAVKLALPHINKSVEDVIVIMGDMPTINYSLLNSSLEEHKRHNADATIISIYTKELNPSSGILKNNNKFTKIVEYKDKTADMNLSQEITTGIYIIKHIHLQKHIKNLSNKNNNNEYYITELINIMAQEGGNIHIFDGTEYLYTPHGPNTMEELRTLEKNMEMNK</sequence>
<accession>A0A1V0SB89</accession>
<dbReference type="SUPFAM" id="SSF56112">
    <property type="entry name" value="Protein kinase-like (PK-like)"/>
    <property type="match status" value="1"/>
</dbReference>
<dbReference type="GO" id="GO:0003977">
    <property type="term" value="F:UDP-N-acetylglucosamine diphosphorylase activity"/>
    <property type="evidence" value="ECO:0007669"/>
    <property type="project" value="UniProtKB-EC"/>
</dbReference>
<dbReference type="InterPro" id="IPR025877">
    <property type="entry name" value="MobA-like_NTP_Trfase"/>
</dbReference>
<dbReference type="InterPro" id="IPR050065">
    <property type="entry name" value="GlmU-like"/>
</dbReference>
<organism evidence="7">
    <name type="scientific">Catovirus CTV1</name>
    <dbReference type="NCBI Taxonomy" id="1977631"/>
    <lineage>
        <taxon>Viruses</taxon>
        <taxon>Varidnaviria</taxon>
        <taxon>Bamfordvirae</taxon>
        <taxon>Nucleocytoviricota</taxon>
        <taxon>Megaviricetes</taxon>
        <taxon>Imitervirales</taxon>
        <taxon>Mimiviridae</taxon>
        <taxon>Klosneuvirinae</taxon>
        <taxon>Catovirus</taxon>
    </lineage>
</organism>
<dbReference type="PANTHER" id="PTHR43584:SF3">
    <property type="entry name" value="BIFUNCTIONAL PROTEIN GLMU"/>
    <property type="match status" value="1"/>
</dbReference>
<evidence type="ECO:0000256" key="3">
    <source>
        <dbReference type="ARBA" id="ARBA00022695"/>
    </source>
</evidence>
<dbReference type="PANTHER" id="PTHR43584">
    <property type="entry name" value="NUCLEOTIDYL TRANSFERASE"/>
    <property type="match status" value="1"/>
</dbReference>
<dbReference type="Pfam" id="PF12804">
    <property type="entry name" value="NTP_transf_3"/>
    <property type="match status" value="1"/>
</dbReference>
<evidence type="ECO:0000259" key="5">
    <source>
        <dbReference type="Pfam" id="PF01636"/>
    </source>
</evidence>
<proteinExistence type="predicted"/>
<evidence type="ECO:0000259" key="6">
    <source>
        <dbReference type="Pfam" id="PF12804"/>
    </source>
</evidence>
<dbReference type="Gene3D" id="3.90.1200.10">
    <property type="match status" value="1"/>
</dbReference>
<evidence type="ECO:0000256" key="1">
    <source>
        <dbReference type="ARBA" id="ARBA00012457"/>
    </source>
</evidence>
<keyword evidence="2" id="KW-0808">Transferase</keyword>
<dbReference type="InterPro" id="IPR011009">
    <property type="entry name" value="Kinase-like_dom_sf"/>
</dbReference>
<evidence type="ECO:0000256" key="2">
    <source>
        <dbReference type="ARBA" id="ARBA00022679"/>
    </source>
</evidence>
<protein>
    <recommendedName>
        <fullName evidence="1">UDP-N-acetylglucosamine diphosphorylase</fullName>
        <ecNumber evidence="1">2.7.7.23</ecNumber>
    </recommendedName>
</protein>
<keyword evidence="3" id="KW-0548">Nucleotidyltransferase</keyword>
<dbReference type="Gene3D" id="3.90.550.10">
    <property type="entry name" value="Spore Coat Polysaccharide Biosynthesis Protein SpsA, Chain A"/>
    <property type="match status" value="1"/>
</dbReference>
<dbReference type="EMBL" id="KY684083">
    <property type="protein sequence ID" value="ARF08972.1"/>
    <property type="molecule type" value="Genomic_DNA"/>
</dbReference>
<evidence type="ECO:0000313" key="7">
    <source>
        <dbReference type="EMBL" id="ARF08972.1"/>
    </source>
</evidence>